<comment type="caution">
    <text evidence="2">The sequence shown here is derived from an EMBL/GenBank/DDBJ whole genome shotgun (WGS) entry which is preliminary data.</text>
</comment>
<dbReference type="Proteomes" id="UP000664698">
    <property type="component" value="Unassembled WGS sequence"/>
</dbReference>
<name>A0ABS3BLD1_9BACT</name>
<evidence type="ECO:0000313" key="3">
    <source>
        <dbReference type="Proteomes" id="UP000664698"/>
    </source>
</evidence>
<evidence type="ECO:0008006" key="4">
    <source>
        <dbReference type="Google" id="ProtNLM"/>
    </source>
</evidence>
<sequence length="207" mass="23156">MKVQFLFLFIYFLAITTSYAQEKAYYNQTELGVMIGKVEDQWSGTTEDRVGFSMLTFHGAWVARYHVVGLSLGYDNYESVKIIPVAFGWRGFFGDEGKAQLIGGFDIGGGSTILQDEEKTEWGESWWEGGMMLSPSVGGFFPGKNGKTSLTVTVAYKRQEVFQYNGTYDQVNPALQIANSNLPPGFSYLTETNYLLQSMVLRVGLSF</sequence>
<protein>
    <recommendedName>
        <fullName evidence="4">Outer membrane protein beta-barrel domain-containing protein</fullName>
    </recommendedName>
</protein>
<keyword evidence="1" id="KW-0732">Signal</keyword>
<feature type="chain" id="PRO_5045048595" description="Outer membrane protein beta-barrel domain-containing protein" evidence="1">
    <location>
        <begin position="21"/>
        <end position="207"/>
    </location>
</feature>
<evidence type="ECO:0000256" key="1">
    <source>
        <dbReference type="SAM" id="SignalP"/>
    </source>
</evidence>
<keyword evidence="3" id="KW-1185">Reference proteome</keyword>
<evidence type="ECO:0000313" key="2">
    <source>
        <dbReference type="EMBL" id="MBN7799639.1"/>
    </source>
</evidence>
<proteinExistence type="predicted"/>
<gene>
    <name evidence="2" type="ORF">J0A67_02150</name>
</gene>
<reference evidence="2 3" key="1">
    <citation type="submission" date="2021-03" db="EMBL/GenBank/DDBJ databases">
        <title>novel species isolated from a fishpond in China.</title>
        <authorList>
            <person name="Lu H."/>
            <person name="Cai Z."/>
        </authorList>
    </citation>
    <scope>NUCLEOTIDE SEQUENCE [LARGE SCALE GENOMIC DNA]</scope>
    <source>
        <strain evidence="2 3">JCM 31546</strain>
    </source>
</reference>
<accession>A0ABS3BLD1</accession>
<feature type="signal peptide" evidence="1">
    <location>
        <begin position="1"/>
        <end position="20"/>
    </location>
</feature>
<organism evidence="2 3">
    <name type="scientific">Algoriphagus aestuariicola</name>
    <dbReference type="NCBI Taxonomy" id="1852016"/>
    <lineage>
        <taxon>Bacteria</taxon>
        <taxon>Pseudomonadati</taxon>
        <taxon>Bacteroidota</taxon>
        <taxon>Cytophagia</taxon>
        <taxon>Cytophagales</taxon>
        <taxon>Cyclobacteriaceae</taxon>
        <taxon>Algoriphagus</taxon>
    </lineage>
</organism>
<dbReference type="RefSeq" id="WP_206567626.1">
    <property type="nucleotide sequence ID" value="NZ_JAFKCW010000001.1"/>
</dbReference>
<dbReference type="EMBL" id="JAFKCW010000001">
    <property type="protein sequence ID" value="MBN7799639.1"/>
    <property type="molecule type" value="Genomic_DNA"/>
</dbReference>